<reference evidence="2" key="1">
    <citation type="submission" date="2021-12" db="EMBL/GenBank/DDBJ databases">
        <authorList>
            <person name="King R."/>
        </authorList>
    </citation>
    <scope>NUCLEOTIDE SEQUENCE</scope>
</reference>
<evidence type="ECO:0000256" key="1">
    <source>
        <dbReference type="SAM" id="MobiDB-lite"/>
    </source>
</evidence>
<feature type="region of interest" description="Disordered" evidence="1">
    <location>
        <begin position="166"/>
        <end position="216"/>
    </location>
</feature>
<dbReference type="EMBL" id="OV121135">
    <property type="protein sequence ID" value="CAH0555181.1"/>
    <property type="molecule type" value="Genomic_DNA"/>
</dbReference>
<protein>
    <submittedName>
        <fullName evidence="2">Uncharacterized protein</fullName>
    </submittedName>
</protein>
<evidence type="ECO:0000313" key="3">
    <source>
        <dbReference type="Proteomes" id="UP001154078"/>
    </source>
</evidence>
<gene>
    <name evidence="2" type="ORF">MELIAE_LOCUS6608</name>
</gene>
<accession>A0A9P0B578</accession>
<dbReference type="Proteomes" id="UP001154078">
    <property type="component" value="Chromosome 4"/>
</dbReference>
<dbReference type="OrthoDB" id="6811559at2759"/>
<feature type="region of interest" description="Disordered" evidence="1">
    <location>
        <begin position="81"/>
        <end position="113"/>
    </location>
</feature>
<proteinExistence type="predicted"/>
<dbReference type="AlphaFoldDB" id="A0A9P0B578"/>
<sequence>MDISSLRNVVYNKIGSHICNVIKENTKDNDLLLFNKSMILSKNNISILQLGSNEDYGTYFTAASNSPLLSAVSQGSRRLPRANQPGCLVGTTGIPRRQSLGEKERGTTAKLPTHPLQEESLRGAKGNVVDLTYDEEANTTAKCFRDMFRAMNRSVSLTELGSASPFRERIPVGNGGGSAGPTRSSTSDCTASGANQPGSLVMDTGKPTGSRRSSVDSVEYVWDEEAQKSILKSEVSNVFKAIARSYSFTGAKKRKVQDTSLRDREEEIYKRRESSEAFVLKEALEEITRLSKILEANIEQNTKTENKKLAVGMTKHVEVINRQTIRNWIEKHSFEEGPKMLYNGETQTEENGTYAITTQTVEQGTQTEAEAPNETTEQPDRRQLVVQCVPLKHKMPEGTARVTFTTAEAFARDYPGGEIQDRRSVKKRVISSVGEKSVQETITTTWLLIQESGGESLICRQTRQACLVEMAEKTFMEPFIFKGQRQRLASFQYDD</sequence>
<feature type="compositionally biased region" description="Polar residues" evidence="1">
    <location>
        <begin position="181"/>
        <end position="198"/>
    </location>
</feature>
<evidence type="ECO:0000313" key="2">
    <source>
        <dbReference type="EMBL" id="CAH0555181.1"/>
    </source>
</evidence>
<name>A0A9P0B578_BRAAE</name>
<keyword evidence="3" id="KW-1185">Reference proteome</keyword>
<organism evidence="2 3">
    <name type="scientific">Brassicogethes aeneus</name>
    <name type="common">Rape pollen beetle</name>
    <name type="synonym">Meligethes aeneus</name>
    <dbReference type="NCBI Taxonomy" id="1431903"/>
    <lineage>
        <taxon>Eukaryota</taxon>
        <taxon>Metazoa</taxon>
        <taxon>Ecdysozoa</taxon>
        <taxon>Arthropoda</taxon>
        <taxon>Hexapoda</taxon>
        <taxon>Insecta</taxon>
        <taxon>Pterygota</taxon>
        <taxon>Neoptera</taxon>
        <taxon>Endopterygota</taxon>
        <taxon>Coleoptera</taxon>
        <taxon>Polyphaga</taxon>
        <taxon>Cucujiformia</taxon>
        <taxon>Nitidulidae</taxon>
        <taxon>Meligethinae</taxon>
        <taxon>Brassicogethes</taxon>
    </lineage>
</organism>